<keyword evidence="6" id="KW-1185">Reference proteome</keyword>
<gene>
    <name evidence="5" type="ORF">ACPOL_4592</name>
</gene>
<dbReference type="SUPFAM" id="SSF51735">
    <property type="entry name" value="NAD(P)-binding Rossmann-fold domains"/>
    <property type="match status" value="1"/>
</dbReference>
<protein>
    <submittedName>
        <fullName evidence="5">Putative nucleoside-diphosphate-sugar epimerase</fullName>
    </submittedName>
</protein>
<dbReference type="InterPro" id="IPR008030">
    <property type="entry name" value="NmrA-like"/>
</dbReference>
<dbReference type="AlphaFoldDB" id="A0A2Z5G4V4"/>
<feature type="compositionally biased region" description="Basic and acidic residues" evidence="3">
    <location>
        <begin position="345"/>
        <end position="356"/>
    </location>
</feature>
<feature type="region of interest" description="Disordered" evidence="3">
    <location>
        <begin position="329"/>
        <end position="362"/>
    </location>
</feature>
<reference evidence="5 6" key="1">
    <citation type="journal article" date="2018" name="Front. Microbiol.">
        <title>Hydrolytic Capabilities as a Key to Environmental Success: Chitinolytic and Cellulolytic Acidobacteria From Acidic Sub-arctic Soils and Boreal Peatlands.</title>
        <authorList>
            <person name="Belova S.E."/>
            <person name="Ravin N.V."/>
            <person name="Pankratov T.A."/>
            <person name="Rakitin A.L."/>
            <person name="Ivanova A.A."/>
            <person name="Beletsky A.V."/>
            <person name="Mardanov A.V."/>
            <person name="Sinninghe Damste J.S."/>
            <person name="Dedysh S.N."/>
        </authorList>
    </citation>
    <scope>NUCLEOTIDE SEQUENCE [LARGE SCALE GENOMIC DNA]</scope>
    <source>
        <strain evidence="5 6">SBC82</strain>
    </source>
</reference>
<dbReference type="PANTHER" id="PTHR42748">
    <property type="entry name" value="NITROGEN METABOLITE REPRESSION PROTEIN NMRA FAMILY MEMBER"/>
    <property type="match status" value="1"/>
</dbReference>
<dbReference type="Gene3D" id="3.40.50.720">
    <property type="entry name" value="NAD(P)-binding Rossmann-like Domain"/>
    <property type="match status" value="1"/>
</dbReference>
<dbReference type="KEGG" id="abas:ACPOL_4592"/>
<dbReference type="InterPro" id="IPR036291">
    <property type="entry name" value="NAD(P)-bd_dom_sf"/>
</dbReference>
<dbReference type="InterPro" id="IPR051164">
    <property type="entry name" value="NmrA-like_oxidored"/>
</dbReference>
<dbReference type="PANTHER" id="PTHR42748:SF7">
    <property type="entry name" value="NMRA LIKE REDOX SENSOR 1-RELATED"/>
    <property type="match status" value="1"/>
</dbReference>
<evidence type="ECO:0000256" key="3">
    <source>
        <dbReference type="SAM" id="MobiDB-lite"/>
    </source>
</evidence>
<comment type="similarity">
    <text evidence="1">Belongs to the NmrA-type oxidoreductase family.</text>
</comment>
<name>A0A2Z5G4V4_9BACT</name>
<evidence type="ECO:0000256" key="1">
    <source>
        <dbReference type="ARBA" id="ARBA00006328"/>
    </source>
</evidence>
<feature type="domain" description="NmrA-like" evidence="4">
    <location>
        <begin position="5"/>
        <end position="234"/>
    </location>
</feature>
<evidence type="ECO:0000313" key="6">
    <source>
        <dbReference type="Proteomes" id="UP000253606"/>
    </source>
</evidence>
<dbReference type="Proteomes" id="UP000253606">
    <property type="component" value="Chromosome"/>
</dbReference>
<dbReference type="EMBL" id="CP030840">
    <property type="protein sequence ID" value="AXC13864.1"/>
    <property type="molecule type" value="Genomic_DNA"/>
</dbReference>
<evidence type="ECO:0000259" key="4">
    <source>
        <dbReference type="Pfam" id="PF05368"/>
    </source>
</evidence>
<evidence type="ECO:0000256" key="2">
    <source>
        <dbReference type="ARBA" id="ARBA00022857"/>
    </source>
</evidence>
<evidence type="ECO:0000313" key="5">
    <source>
        <dbReference type="EMBL" id="AXC13864.1"/>
    </source>
</evidence>
<dbReference type="RefSeq" id="WP_161557478.1">
    <property type="nucleotide sequence ID" value="NZ_CP030840.1"/>
</dbReference>
<dbReference type="Gene3D" id="3.90.25.10">
    <property type="entry name" value="UDP-galactose 4-epimerase, domain 1"/>
    <property type="match status" value="1"/>
</dbReference>
<dbReference type="Pfam" id="PF05368">
    <property type="entry name" value="NmrA"/>
    <property type="match status" value="1"/>
</dbReference>
<proteinExistence type="inferred from homology"/>
<keyword evidence="2" id="KW-0521">NADP</keyword>
<accession>A0A2Z5G4V4</accession>
<sequence>MIRPKILVTGSTGKTGFPTVAELCRLGHYVRAVAHREDDRSAALRQLGAEIVLADLYDSKQMALAMAGVSAASFCPPVQPYMIEAANVFAVAAHDAGVQHIVQMSQWLAHPRHPSIHSRQLWLVEEILRMLPGSTYTLVNPGVFADPILQLLPAAIHFGMMPNIFVGLINPPASNEDMGRCVAHALAKPELHAGMRYRPTGPDLLSMQDIADTFSRVLSRSVKLRDMPAETFLKAGRAAGAPDFEVSNVYHYIHESPLHVFDTHGPTADVQCLTGRAPEAFETITRRYAAMPYARNTFLNKLKAFASMAKLVVTPSLNLARHESAMEYPMPRTPEQSGASRIWHQQHDDNKGKYSFRETTTP</sequence>
<organism evidence="5 6">
    <name type="scientific">Acidisarcina polymorpha</name>
    <dbReference type="NCBI Taxonomy" id="2211140"/>
    <lineage>
        <taxon>Bacteria</taxon>
        <taxon>Pseudomonadati</taxon>
        <taxon>Acidobacteriota</taxon>
        <taxon>Terriglobia</taxon>
        <taxon>Terriglobales</taxon>
        <taxon>Acidobacteriaceae</taxon>
        <taxon>Acidisarcina</taxon>
    </lineage>
</organism>